<keyword evidence="5" id="KW-0732">Signal</keyword>
<feature type="domain" description="Protein kinase" evidence="15">
    <location>
        <begin position="501"/>
        <end position="781"/>
    </location>
</feature>
<evidence type="ECO:0000256" key="5">
    <source>
        <dbReference type="ARBA" id="ARBA00022729"/>
    </source>
</evidence>
<dbReference type="PROSITE" id="PS00107">
    <property type="entry name" value="PROTEIN_KINASE_ATP"/>
    <property type="match status" value="1"/>
</dbReference>
<protein>
    <recommendedName>
        <fullName evidence="15">Protein kinase domain-containing protein</fullName>
    </recommendedName>
</protein>
<sequence length="789" mass="85950">MLRALRAPWTFCDSCSLKRTVTSINLNATGLSGPISPAIGNLTFLEIIDLTGNQLSGIIPPEITSLPNLTHLLLSQNNLSGEIPGNLGVTGTLEHVDLSSNKLVGFFPPAICLSTKLKVLNLYRNLLTGTLPRNITFCDSLERLQLAENHFQGIIPATIGSLGSLKSLDLADNNFTGKVPFNFSYGITYLNLQGNHLAGSLVTNWERLKNITLINLEGNLLNGTIPEELVQLQELNTLNLANNNLEGPIPVNLTQITALDILDLGGNNLVGEIPPEIGKLGNLSSLTLENNKLSGPIPSQIGACVKLIELELANNNFSGNIPPELGVLANLQYGLNLSHNSLSGPIPNQLGNLTKVTKLDLSHNLLDGPVPASLGELPSLLFINLSYNNLSGAVPAFRTEVNASQFANNPYLCFAGCTRAKHGTGKKGRVLPAWAGVLIGVVVAVAVVGIVGLLVCTLRGRRPYFPADAEPKVQSTDGRLFVDPERENFTFEMVLEATLIISDNHLIGRGRFSSVYRVILPSGRELAIKMLKVDNENAILSRKFVGELVKVDKMRHHNILRILGFVVRGDALLLLYEYMMNGSLGEWLHRRPGSLLEWSTRYRIIVGAAQGLSYLHHNTHPPFVHRDINSNNILLDANFEPHLGDVGLAKVFDPSKDTESMTAVAGSFGYIAPEYAYTMRVTDKGNVYSFGVVLLETLTGRDPATFEEGTDLVSWVHSAPQRQQTAEQILDPVVSTSSFHVRQEMLNVLQVAKLCTSTLPAERPKMKAVVEMLYKCKHNPVQQPFSPAP</sequence>
<keyword evidence="4 14" id="KW-0812">Transmembrane</keyword>
<evidence type="ECO:0000256" key="12">
    <source>
        <dbReference type="ARBA" id="ARBA00023180"/>
    </source>
</evidence>
<evidence type="ECO:0000313" key="17">
    <source>
        <dbReference type="Proteomes" id="UP001633002"/>
    </source>
</evidence>
<dbReference type="Gene3D" id="3.30.200.20">
    <property type="entry name" value="Phosphorylase Kinase, domain 1"/>
    <property type="match status" value="1"/>
</dbReference>
<dbReference type="SUPFAM" id="SSF52047">
    <property type="entry name" value="RNI-like"/>
    <property type="match status" value="1"/>
</dbReference>
<dbReference type="InterPro" id="IPR032675">
    <property type="entry name" value="LRR_dom_sf"/>
</dbReference>
<evidence type="ECO:0000256" key="11">
    <source>
        <dbReference type="ARBA" id="ARBA00023170"/>
    </source>
</evidence>
<proteinExistence type="predicted"/>
<dbReference type="FunFam" id="3.80.10.10:FF:000095">
    <property type="entry name" value="LRR receptor-like serine/threonine-protein kinase GSO1"/>
    <property type="match status" value="2"/>
</dbReference>
<gene>
    <name evidence="16" type="ORF">R1sor_021087</name>
</gene>
<dbReference type="InterPro" id="IPR050647">
    <property type="entry name" value="Plant_LRR-RLKs"/>
</dbReference>
<name>A0ABD3GJQ7_9MARC</name>
<comment type="subcellular location">
    <subcellularLocation>
        <location evidence="1">Membrane</location>
        <topology evidence="1">Single-pass type I membrane protein</topology>
    </subcellularLocation>
</comment>
<evidence type="ECO:0000256" key="13">
    <source>
        <dbReference type="PROSITE-ProRule" id="PRU10141"/>
    </source>
</evidence>
<feature type="binding site" evidence="13">
    <location>
        <position position="529"/>
    </location>
    <ligand>
        <name>ATP</name>
        <dbReference type="ChEBI" id="CHEBI:30616"/>
    </ligand>
</feature>
<dbReference type="Proteomes" id="UP001633002">
    <property type="component" value="Unassembled WGS sequence"/>
</dbReference>
<dbReference type="FunFam" id="1.10.510.10:FF:000388">
    <property type="entry name" value="Leucine-rich repeat receptor-like tyrosine-protein kinase PXC3"/>
    <property type="match status" value="1"/>
</dbReference>
<dbReference type="CDD" id="cd14066">
    <property type="entry name" value="STKc_IRAK"/>
    <property type="match status" value="1"/>
</dbReference>
<evidence type="ECO:0000256" key="4">
    <source>
        <dbReference type="ARBA" id="ARBA00022692"/>
    </source>
</evidence>
<dbReference type="EMBL" id="JBJQOH010000007">
    <property type="protein sequence ID" value="KAL3678131.1"/>
    <property type="molecule type" value="Genomic_DNA"/>
</dbReference>
<dbReference type="GO" id="GO:0005524">
    <property type="term" value="F:ATP binding"/>
    <property type="evidence" value="ECO:0007669"/>
    <property type="project" value="UniProtKB-UniRule"/>
</dbReference>
<keyword evidence="17" id="KW-1185">Reference proteome</keyword>
<organism evidence="16 17">
    <name type="scientific">Riccia sorocarpa</name>
    <dbReference type="NCBI Taxonomy" id="122646"/>
    <lineage>
        <taxon>Eukaryota</taxon>
        <taxon>Viridiplantae</taxon>
        <taxon>Streptophyta</taxon>
        <taxon>Embryophyta</taxon>
        <taxon>Marchantiophyta</taxon>
        <taxon>Marchantiopsida</taxon>
        <taxon>Marchantiidae</taxon>
        <taxon>Marchantiales</taxon>
        <taxon>Ricciaceae</taxon>
        <taxon>Riccia</taxon>
    </lineage>
</organism>
<evidence type="ECO:0000256" key="6">
    <source>
        <dbReference type="ARBA" id="ARBA00022737"/>
    </source>
</evidence>
<reference evidence="16 17" key="1">
    <citation type="submission" date="2024-09" db="EMBL/GenBank/DDBJ databases">
        <title>Chromosome-scale assembly of Riccia sorocarpa.</title>
        <authorList>
            <person name="Paukszto L."/>
        </authorList>
    </citation>
    <scope>NUCLEOTIDE SEQUENCE [LARGE SCALE GENOMIC DNA]</scope>
    <source>
        <strain evidence="16">LP-2024</strain>
        <tissue evidence="16">Aerial parts of the thallus</tissue>
    </source>
</reference>
<dbReference type="InterPro" id="IPR001611">
    <property type="entry name" value="Leu-rich_rpt"/>
</dbReference>
<evidence type="ECO:0000256" key="1">
    <source>
        <dbReference type="ARBA" id="ARBA00004479"/>
    </source>
</evidence>
<feature type="transmembrane region" description="Helical" evidence="14">
    <location>
        <begin position="433"/>
        <end position="456"/>
    </location>
</feature>
<keyword evidence="11" id="KW-0675">Receptor</keyword>
<dbReference type="GO" id="GO:0016740">
    <property type="term" value="F:transferase activity"/>
    <property type="evidence" value="ECO:0007669"/>
    <property type="project" value="UniProtKB-KW"/>
</dbReference>
<evidence type="ECO:0000259" key="15">
    <source>
        <dbReference type="PROSITE" id="PS50011"/>
    </source>
</evidence>
<evidence type="ECO:0000256" key="10">
    <source>
        <dbReference type="ARBA" id="ARBA00023136"/>
    </source>
</evidence>
<evidence type="ECO:0000256" key="7">
    <source>
        <dbReference type="ARBA" id="ARBA00022741"/>
    </source>
</evidence>
<dbReference type="InterPro" id="IPR000719">
    <property type="entry name" value="Prot_kinase_dom"/>
</dbReference>
<dbReference type="Pfam" id="PF00560">
    <property type="entry name" value="LRR_1"/>
    <property type="match status" value="9"/>
</dbReference>
<dbReference type="SUPFAM" id="SSF56112">
    <property type="entry name" value="Protein kinase-like (PK-like)"/>
    <property type="match status" value="1"/>
</dbReference>
<evidence type="ECO:0000256" key="2">
    <source>
        <dbReference type="ARBA" id="ARBA00022614"/>
    </source>
</evidence>
<evidence type="ECO:0000256" key="14">
    <source>
        <dbReference type="SAM" id="Phobius"/>
    </source>
</evidence>
<comment type="caution">
    <text evidence="16">The sequence shown here is derived from an EMBL/GenBank/DDBJ whole genome shotgun (WGS) entry which is preliminary data.</text>
</comment>
<keyword evidence="6" id="KW-0677">Repeat</keyword>
<accession>A0ABD3GJQ7</accession>
<dbReference type="InterPro" id="IPR003591">
    <property type="entry name" value="Leu-rich_rpt_typical-subtyp"/>
</dbReference>
<dbReference type="SUPFAM" id="SSF52058">
    <property type="entry name" value="L domain-like"/>
    <property type="match status" value="1"/>
</dbReference>
<keyword evidence="3" id="KW-0808">Transferase</keyword>
<keyword evidence="9 14" id="KW-1133">Transmembrane helix</keyword>
<dbReference type="InterPro" id="IPR011009">
    <property type="entry name" value="Kinase-like_dom_sf"/>
</dbReference>
<dbReference type="AlphaFoldDB" id="A0ABD3GJQ7"/>
<dbReference type="Pfam" id="PF00069">
    <property type="entry name" value="Pkinase"/>
    <property type="match status" value="1"/>
</dbReference>
<dbReference type="PANTHER" id="PTHR48056:SF26">
    <property type="entry name" value="MDIS1-INTERACTING RECEPTOR LIKE KINASE 1"/>
    <property type="match status" value="1"/>
</dbReference>
<evidence type="ECO:0000313" key="16">
    <source>
        <dbReference type="EMBL" id="KAL3678131.1"/>
    </source>
</evidence>
<dbReference type="SMART" id="SM00369">
    <property type="entry name" value="LRR_TYP"/>
    <property type="match status" value="6"/>
</dbReference>
<dbReference type="GO" id="GO:0016020">
    <property type="term" value="C:membrane"/>
    <property type="evidence" value="ECO:0007669"/>
    <property type="project" value="UniProtKB-SubCell"/>
</dbReference>
<keyword evidence="10 14" id="KW-0472">Membrane</keyword>
<keyword evidence="8 13" id="KW-0067">ATP-binding</keyword>
<dbReference type="PANTHER" id="PTHR48056">
    <property type="entry name" value="LRR RECEPTOR-LIKE SERINE/THREONINE-PROTEIN KINASE-RELATED"/>
    <property type="match status" value="1"/>
</dbReference>
<dbReference type="Gene3D" id="3.80.10.10">
    <property type="entry name" value="Ribonuclease Inhibitor"/>
    <property type="match status" value="3"/>
</dbReference>
<keyword evidence="2" id="KW-0433">Leucine-rich repeat</keyword>
<dbReference type="Pfam" id="PF13855">
    <property type="entry name" value="LRR_8"/>
    <property type="match status" value="1"/>
</dbReference>
<keyword evidence="7 13" id="KW-0547">Nucleotide-binding</keyword>
<dbReference type="PROSITE" id="PS50011">
    <property type="entry name" value="PROTEIN_KINASE_DOM"/>
    <property type="match status" value="1"/>
</dbReference>
<evidence type="ECO:0000256" key="3">
    <source>
        <dbReference type="ARBA" id="ARBA00022679"/>
    </source>
</evidence>
<evidence type="ECO:0000256" key="9">
    <source>
        <dbReference type="ARBA" id="ARBA00022989"/>
    </source>
</evidence>
<dbReference type="Gene3D" id="1.10.510.10">
    <property type="entry name" value="Transferase(Phosphotransferase) domain 1"/>
    <property type="match status" value="1"/>
</dbReference>
<keyword evidence="12" id="KW-0325">Glycoprotein</keyword>
<evidence type="ECO:0000256" key="8">
    <source>
        <dbReference type="ARBA" id="ARBA00022840"/>
    </source>
</evidence>
<dbReference type="InterPro" id="IPR017441">
    <property type="entry name" value="Protein_kinase_ATP_BS"/>
</dbReference>